<sequence>MHIRAMSQFHALLSRLPGWRSWRLRSQPVATPEIVLATPGQTIGAETLAMSSQIEDYPSGYPQYSALVSSHDPFFAFRSFRRLRA</sequence>
<feature type="non-terminal residue" evidence="1">
    <location>
        <position position="1"/>
    </location>
</feature>
<gene>
    <name evidence="1" type="ORF">B0T24DRAFT_626199</name>
</gene>
<name>A0AAE0N844_9PEZI</name>
<comment type="caution">
    <text evidence="1">The sequence shown here is derived from an EMBL/GenBank/DDBJ whole genome shotgun (WGS) entry which is preliminary data.</text>
</comment>
<reference evidence="1" key="2">
    <citation type="submission" date="2023-06" db="EMBL/GenBank/DDBJ databases">
        <authorList>
            <consortium name="Lawrence Berkeley National Laboratory"/>
            <person name="Haridas S."/>
            <person name="Hensen N."/>
            <person name="Bonometti L."/>
            <person name="Westerberg I."/>
            <person name="Brannstrom I.O."/>
            <person name="Guillou S."/>
            <person name="Cros-Aarteil S."/>
            <person name="Calhoun S."/>
            <person name="Kuo A."/>
            <person name="Mondo S."/>
            <person name="Pangilinan J."/>
            <person name="Riley R."/>
            <person name="Labutti K."/>
            <person name="Andreopoulos B."/>
            <person name="Lipzen A."/>
            <person name="Chen C."/>
            <person name="Yanf M."/>
            <person name="Daum C."/>
            <person name="Ng V."/>
            <person name="Clum A."/>
            <person name="Steindorff A."/>
            <person name="Ohm R."/>
            <person name="Martin F."/>
            <person name="Silar P."/>
            <person name="Natvig D."/>
            <person name="Lalanne C."/>
            <person name="Gautier V."/>
            <person name="Ament-Velasquez S.L."/>
            <person name="Kruys A."/>
            <person name="Hutchinson M.I."/>
            <person name="Powell A.J."/>
            <person name="Barry K."/>
            <person name="Miller A.N."/>
            <person name="Grigoriev I.V."/>
            <person name="Debuchy R."/>
            <person name="Gladieux P."/>
            <person name="Thoren M.H."/>
            <person name="Johannesson H."/>
        </authorList>
    </citation>
    <scope>NUCLEOTIDE SEQUENCE</scope>
    <source>
        <strain evidence="1">CBS 958.72</strain>
    </source>
</reference>
<proteinExistence type="predicted"/>
<protein>
    <submittedName>
        <fullName evidence="1">Uncharacterized protein</fullName>
    </submittedName>
</protein>
<dbReference type="EMBL" id="JAULSN010000004">
    <property type="protein sequence ID" value="KAK3374337.1"/>
    <property type="molecule type" value="Genomic_DNA"/>
</dbReference>
<dbReference type="Proteomes" id="UP001287356">
    <property type="component" value="Unassembled WGS sequence"/>
</dbReference>
<accession>A0AAE0N844</accession>
<reference evidence="1" key="1">
    <citation type="journal article" date="2023" name="Mol. Phylogenet. Evol.">
        <title>Genome-scale phylogeny and comparative genomics of the fungal order Sordariales.</title>
        <authorList>
            <person name="Hensen N."/>
            <person name="Bonometti L."/>
            <person name="Westerberg I."/>
            <person name="Brannstrom I.O."/>
            <person name="Guillou S."/>
            <person name="Cros-Aarteil S."/>
            <person name="Calhoun S."/>
            <person name="Haridas S."/>
            <person name="Kuo A."/>
            <person name="Mondo S."/>
            <person name="Pangilinan J."/>
            <person name="Riley R."/>
            <person name="LaButti K."/>
            <person name="Andreopoulos B."/>
            <person name="Lipzen A."/>
            <person name="Chen C."/>
            <person name="Yan M."/>
            <person name="Daum C."/>
            <person name="Ng V."/>
            <person name="Clum A."/>
            <person name="Steindorff A."/>
            <person name="Ohm R.A."/>
            <person name="Martin F."/>
            <person name="Silar P."/>
            <person name="Natvig D.O."/>
            <person name="Lalanne C."/>
            <person name="Gautier V."/>
            <person name="Ament-Velasquez S.L."/>
            <person name="Kruys A."/>
            <person name="Hutchinson M.I."/>
            <person name="Powell A.J."/>
            <person name="Barry K."/>
            <person name="Miller A.N."/>
            <person name="Grigoriev I.V."/>
            <person name="Debuchy R."/>
            <person name="Gladieux P."/>
            <person name="Hiltunen Thoren M."/>
            <person name="Johannesson H."/>
        </authorList>
    </citation>
    <scope>NUCLEOTIDE SEQUENCE</scope>
    <source>
        <strain evidence="1">CBS 958.72</strain>
    </source>
</reference>
<evidence type="ECO:0000313" key="1">
    <source>
        <dbReference type="EMBL" id="KAK3374337.1"/>
    </source>
</evidence>
<organism evidence="1 2">
    <name type="scientific">Lasiosphaeria ovina</name>
    <dbReference type="NCBI Taxonomy" id="92902"/>
    <lineage>
        <taxon>Eukaryota</taxon>
        <taxon>Fungi</taxon>
        <taxon>Dikarya</taxon>
        <taxon>Ascomycota</taxon>
        <taxon>Pezizomycotina</taxon>
        <taxon>Sordariomycetes</taxon>
        <taxon>Sordariomycetidae</taxon>
        <taxon>Sordariales</taxon>
        <taxon>Lasiosphaeriaceae</taxon>
        <taxon>Lasiosphaeria</taxon>
    </lineage>
</organism>
<dbReference type="AlphaFoldDB" id="A0AAE0N844"/>
<evidence type="ECO:0000313" key="2">
    <source>
        <dbReference type="Proteomes" id="UP001287356"/>
    </source>
</evidence>
<keyword evidence="2" id="KW-1185">Reference proteome</keyword>